<sequence length="477" mass="49227">MAVTRTLLPLTGAQRALHDAVGRFAPVPVGEVVGLFTLAAPVTDAALAAAIDRLVARHAALRWRLVETAAGPRLTEHSAVGPRLRSVRLSAGDRVAVDGVVGAEVRQRGDTTRAPMARFVSISGGETRLLAVRLDHRCADFPTLDLIARFLEAELGGTIPAPPVADDAAVQAARAAAEEAHARSASGAADRAFWARHLGGVRGPTDVSGLADGAERGVAASGWRRGEGALYRADPGVPAGRLRAAARTMGMTPCAFVFGLLARFVATRRGQTAAGAPVAGPVVLGATFDRRVGRAARGAFGYHMAALPVVVHGADDADPAAALRAAGQALHAVSAHARLAPSAVQATAGVDWHGPPFRLLFNYVRFERRFGLPAPQGWRALTGLYRPAAALPAGCLQAVMLTVEESADRVETLWQIDHDAMAPGSALALAAAFAAFVRDAVSERPGAAVGSSAAGQAPLATPSATARPDGMTETVEI</sequence>
<dbReference type="AlphaFoldDB" id="A0A4R2P877"/>
<evidence type="ECO:0000313" key="3">
    <source>
        <dbReference type="Proteomes" id="UP000295399"/>
    </source>
</evidence>
<dbReference type="Proteomes" id="UP000295399">
    <property type="component" value="Unassembled WGS sequence"/>
</dbReference>
<feature type="compositionally biased region" description="Low complexity" evidence="1">
    <location>
        <begin position="448"/>
        <end position="457"/>
    </location>
</feature>
<dbReference type="RefSeq" id="WP_132709368.1">
    <property type="nucleotide sequence ID" value="NZ_JACIGF010000012.1"/>
</dbReference>
<feature type="region of interest" description="Disordered" evidence="1">
    <location>
        <begin position="448"/>
        <end position="477"/>
    </location>
</feature>
<reference evidence="2 3" key="1">
    <citation type="submission" date="2019-03" db="EMBL/GenBank/DDBJ databases">
        <title>Genomic Encyclopedia of Type Strains, Phase IV (KMG-IV): sequencing the most valuable type-strain genomes for metagenomic binning, comparative biology and taxonomic classification.</title>
        <authorList>
            <person name="Goeker M."/>
        </authorList>
    </citation>
    <scope>NUCLEOTIDE SEQUENCE [LARGE SCALE GENOMIC DNA]</scope>
    <source>
        <strain evidence="2 3">DSM 2132</strain>
    </source>
</reference>
<evidence type="ECO:0000256" key="1">
    <source>
        <dbReference type="SAM" id="MobiDB-lite"/>
    </source>
</evidence>
<dbReference type="GO" id="GO:0009366">
    <property type="term" value="C:enterobactin synthetase complex"/>
    <property type="evidence" value="ECO:0007669"/>
    <property type="project" value="TreeGrafter"/>
</dbReference>
<keyword evidence="3" id="KW-1185">Reference proteome</keyword>
<comment type="caution">
    <text evidence="2">The sequence shown here is derived from an EMBL/GenBank/DDBJ whole genome shotgun (WGS) entry which is preliminary data.</text>
</comment>
<organism evidence="2 3">
    <name type="scientific">Rhodothalassium salexigens DSM 2132</name>
    <dbReference type="NCBI Taxonomy" id="1188247"/>
    <lineage>
        <taxon>Bacteria</taxon>
        <taxon>Pseudomonadati</taxon>
        <taxon>Pseudomonadota</taxon>
        <taxon>Alphaproteobacteria</taxon>
        <taxon>Rhodothalassiales</taxon>
        <taxon>Rhodothalassiaceae</taxon>
        <taxon>Rhodothalassium</taxon>
    </lineage>
</organism>
<dbReference type="InterPro" id="IPR023213">
    <property type="entry name" value="CAT-like_dom_sf"/>
</dbReference>
<dbReference type="GO" id="GO:0031177">
    <property type="term" value="F:phosphopantetheine binding"/>
    <property type="evidence" value="ECO:0007669"/>
    <property type="project" value="TreeGrafter"/>
</dbReference>
<protein>
    <recommendedName>
        <fullName evidence="4">Condensation domain-containing protein</fullName>
    </recommendedName>
</protein>
<dbReference type="PANTHER" id="PTHR45527:SF1">
    <property type="entry name" value="FATTY ACID SYNTHASE"/>
    <property type="match status" value="1"/>
</dbReference>
<dbReference type="InParanoid" id="A0A4R2P877"/>
<dbReference type="GO" id="GO:0009239">
    <property type="term" value="P:enterobactin biosynthetic process"/>
    <property type="evidence" value="ECO:0007669"/>
    <property type="project" value="TreeGrafter"/>
</dbReference>
<gene>
    <name evidence="2" type="ORF">EV659_11241</name>
</gene>
<accession>A0A4R2P877</accession>
<dbReference type="SUPFAM" id="SSF52777">
    <property type="entry name" value="CoA-dependent acyltransferases"/>
    <property type="match status" value="2"/>
</dbReference>
<dbReference type="Gene3D" id="3.30.559.30">
    <property type="entry name" value="Nonribosomal peptide synthetase, condensation domain"/>
    <property type="match status" value="1"/>
</dbReference>
<dbReference type="Gene3D" id="3.30.559.10">
    <property type="entry name" value="Chloramphenicol acetyltransferase-like domain"/>
    <property type="match status" value="1"/>
</dbReference>
<evidence type="ECO:0008006" key="4">
    <source>
        <dbReference type="Google" id="ProtNLM"/>
    </source>
</evidence>
<name>A0A4R2P877_RHOSA</name>
<dbReference type="GO" id="GO:0005829">
    <property type="term" value="C:cytosol"/>
    <property type="evidence" value="ECO:0007669"/>
    <property type="project" value="TreeGrafter"/>
</dbReference>
<dbReference type="EMBL" id="SLXO01000012">
    <property type="protein sequence ID" value="TCP31112.1"/>
    <property type="molecule type" value="Genomic_DNA"/>
</dbReference>
<dbReference type="GO" id="GO:0043041">
    <property type="term" value="P:amino acid activation for nonribosomal peptide biosynthetic process"/>
    <property type="evidence" value="ECO:0007669"/>
    <property type="project" value="TreeGrafter"/>
</dbReference>
<evidence type="ECO:0000313" key="2">
    <source>
        <dbReference type="EMBL" id="TCP31112.1"/>
    </source>
</evidence>
<dbReference type="PANTHER" id="PTHR45527">
    <property type="entry name" value="NONRIBOSOMAL PEPTIDE SYNTHETASE"/>
    <property type="match status" value="1"/>
</dbReference>
<proteinExistence type="predicted"/>
<dbReference type="GO" id="GO:0047527">
    <property type="term" value="F:2,3-dihydroxybenzoate-serine ligase activity"/>
    <property type="evidence" value="ECO:0007669"/>
    <property type="project" value="TreeGrafter"/>
</dbReference>